<gene>
    <name evidence="2" type="ORF">BN1050_01783</name>
</gene>
<feature type="transmembrane region" description="Helical" evidence="1">
    <location>
        <begin position="6"/>
        <end position="24"/>
    </location>
</feature>
<protein>
    <submittedName>
        <fullName evidence="2">Uncharacterized protein</fullName>
    </submittedName>
</protein>
<accession>A0A078MH54</accession>
<reference evidence="2" key="1">
    <citation type="submission" date="2014-07" db="EMBL/GenBank/DDBJ databases">
        <authorList>
            <person name="Urmite Genomes Urmite Genomes"/>
        </authorList>
    </citation>
    <scope>NUCLEOTIDE SEQUENCE</scope>
    <source>
        <strain evidence="2">13S34_air</strain>
    </source>
</reference>
<feature type="transmembrane region" description="Helical" evidence="1">
    <location>
        <begin position="64"/>
        <end position="85"/>
    </location>
</feature>
<keyword evidence="1" id="KW-0472">Membrane</keyword>
<evidence type="ECO:0000256" key="1">
    <source>
        <dbReference type="SAM" id="Phobius"/>
    </source>
</evidence>
<dbReference type="PATRIC" id="fig|1461583.4.peg.1710"/>
<keyword evidence="1" id="KW-1133">Transmembrane helix</keyword>
<dbReference type="HOGENOM" id="CLU_015927_1_0_9"/>
<keyword evidence="1" id="KW-0812">Transmembrane</keyword>
<evidence type="ECO:0000313" key="2">
    <source>
        <dbReference type="EMBL" id="CEA04031.1"/>
    </source>
</evidence>
<dbReference type="AlphaFoldDB" id="A0A078MH54"/>
<name>A0A078MH54_9BACL</name>
<organism evidence="2">
    <name type="scientific">Metalysinibacillus saudimassiliensis</name>
    <dbReference type="NCBI Taxonomy" id="1461583"/>
    <lineage>
        <taxon>Bacteria</taxon>
        <taxon>Bacillati</taxon>
        <taxon>Bacillota</taxon>
        <taxon>Bacilli</taxon>
        <taxon>Bacillales</taxon>
        <taxon>Caryophanaceae</taxon>
        <taxon>Metalysinibacillus</taxon>
    </lineage>
</organism>
<feature type="transmembrane region" description="Helical" evidence="1">
    <location>
        <begin position="92"/>
        <end position="110"/>
    </location>
</feature>
<sequence>MMPYLIASAVVAIVAALLIVPLFSKNKDGGPSMSTRLKVIVGLFIIAFIITAATVYVTKMDMNWLAFWPVLIVLTLAGAIFSSGAERTVKGVLFLASLGLGIYILAAPVFNADTKFKSAEMKEEVELTPFDETKKPASVPPKFVRNKMKKAFGQVPDASYYELGSLQIQKVKDDYVYIAPVEFSGFFRWLKGDTTPGYFMMSATDSTANPKFIKQEMRYIPSAYLNKNLSRHMRLQFPTMIFYGKPQLEVNDEGKPYYIRSYGKYISARDGFDVLGIIMVDANTGKTEKHALKDVPKWIDGAIAPEVVSLQNSYYGKYVHGFWNTLTSKKDIKLPSDEGTEANVSPVFDENGEMYYFTDFTSPKENVDSMLGYSLTHAHTGQATYYTGDLSESYMDSQGALQIIEKKFIEKKWSGQMPILYNFYGEASWLTPVMDSNGFLQNYFIVSAANPEISVYANTPKEALKLYKAALTRGGGSVENVADAEEKTTAGKVVRVYKERIGDYTIVNFLLDTKDNFMVSTETEPLAIYIEAGDDVKITYGDTGEQFLPVKEMSITTIKVNE</sequence>
<proteinExistence type="predicted"/>
<feature type="transmembrane region" description="Helical" evidence="1">
    <location>
        <begin position="36"/>
        <end position="58"/>
    </location>
</feature>
<dbReference type="EMBL" id="LN483075">
    <property type="protein sequence ID" value="CEA04031.1"/>
    <property type="molecule type" value="Genomic_DNA"/>
</dbReference>